<dbReference type="Pfam" id="PF06821">
    <property type="entry name" value="Ser_hydrolase"/>
    <property type="match status" value="1"/>
</dbReference>
<gene>
    <name evidence="1" type="ORF">PSQ19_06515</name>
</gene>
<sequence length="185" mass="20178">MKISEVDFLIVPGLGDSEPGHWQRRWSERLPNAKVVRQADWHKPALAPWVEAIANDVMMATRPVVILAHGLGVLASVHAALGLVDTKVRGALFVAPPDVELHPEVPPAAAPFSPIPRDPLPFPSMLVASTNDPYCSIDRAAEFATCWGSDFHQAGDAGHFNIQSGHGPWPEGLLMFTRLMQRLKS</sequence>
<reference evidence="1 2" key="1">
    <citation type="submission" date="2023-02" db="EMBL/GenBank/DDBJ databases">
        <title>Devosia algicola sp. nov., isolated from the phycosphere of marine algae.</title>
        <authorList>
            <person name="Kim J.M."/>
            <person name="Lee J.K."/>
            <person name="Choi B.J."/>
            <person name="Bayburt H."/>
            <person name="Jeon C.O."/>
        </authorList>
    </citation>
    <scope>NUCLEOTIDE SEQUENCE [LARGE SCALE GENOMIC DNA]</scope>
    <source>
        <strain evidence="1 2">G20-9</strain>
    </source>
</reference>
<dbReference type="Proteomes" id="UP001220530">
    <property type="component" value="Chromosome"/>
</dbReference>
<organism evidence="1 2">
    <name type="scientific">Devosia algicola</name>
    <dbReference type="NCBI Taxonomy" id="3026418"/>
    <lineage>
        <taxon>Bacteria</taxon>
        <taxon>Pseudomonadati</taxon>
        <taxon>Pseudomonadota</taxon>
        <taxon>Alphaproteobacteria</taxon>
        <taxon>Hyphomicrobiales</taxon>
        <taxon>Devosiaceae</taxon>
        <taxon>Devosia</taxon>
    </lineage>
</organism>
<proteinExistence type="predicted"/>
<dbReference type="Gene3D" id="3.40.50.1820">
    <property type="entry name" value="alpha/beta hydrolase"/>
    <property type="match status" value="1"/>
</dbReference>
<dbReference type="InterPro" id="IPR029058">
    <property type="entry name" value="AB_hydrolase_fold"/>
</dbReference>
<accession>A0ABY7YR99</accession>
<dbReference type="SUPFAM" id="SSF53474">
    <property type="entry name" value="alpha/beta-Hydrolases"/>
    <property type="match status" value="1"/>
</dbReference>
<evidence type="ECO:0000313" key="1">
    <source>
        <dbReference type="EMBL" id="WDR03707.1"/>
    </source>
</evidence>
<name>A0ABY7YR99_9HYPH</name>
<dbReference type="GO" id="GO:0016787">
    <property type="term" value="F:hydrolase activity"/>
    <property type="evidence" value="ECO:0007669"/>
    <property type="project" value="UniProtKB-KW"/>
</dbReference>
<dbReference type="InterPro" id="IPR010662">
    <property type="entry name" value="RBBP9/YdeN"/>
</dbReference>
<evidence type="ECO:0000313" key="2">
    <source>
        <dbReference type="Proteomes" id="UP001220530"/>
    </source>
</evidence>
<protein>
    <submittedName>
        <fullName evidence="1">Alpha/beta hydrolase</fullName>
    </submittedName>
</protein>
<keyword evidence="1" id="KW-0378">Hydrolase</keyword>
<dbReference type="EMBL" id="CP118246">
    <property type="protein sequence ID" value="WDR03707.1"/>
    <property type="molecule type" value="Genomic_DNA"/>
</dbReference>
<dbReference type="RefSeq" id="WP_282220097.1">
    <property type="nucleotide sequence ID" value="NZ_CP118246.1"/>
</dbReference>
<keyword evidence="2" id="KW-1185">Reference proteome</keyword>